<protein>
    <submittedName>
        <fullName evidence="2">Uncharacterized protein</fullName>
    </submittedName>
</protein>
<name>M3BVI6_SPHMS</name>
<evidence type="ECO:0000313" key="2">
    <source>
        <dbReference type="EMBL" id="EMF11334.1"/>
    </source>
</evidence>
<organism evidence="2 3">
    <name type="scientific">Sphaerulina musiva (strain SO2202)</name>
    <name type="common">Poplar stem canker fungus</name>
    <name type="synonym">Septoria musiva</name>
    <dbReference type="NCBI Taxonomy" id="692275"/>
    <lineage>
        <taxon>Eukaryota</taxon>
        <taxon>Fungi</taxon>
        <taxon>Dikarya</taxon>
        <taxon>Ascomycota</taxon>
        <taxon>Pezizomycotina</taxon>
        <taxon>Dothideomycetes</taxon>
        <taxon>Dothideomycetidae</taxon>
        <taxon>Mycosphaerellales</taxon>
        <taxon>Mycosphaerellaceae</taxon>
        <taxon>Sphaerulina</taxon>
    </lineage>
</organism>
<feature type="compositionally biased region" description="Basic residues" evidence="1">
    <location>
        <begin position="236"/>
        <end position="245"/>
    </location>
</feature>
<proteinExistence type="predicted"/>
<gene>
    <name evidence="2" type="ORF">SEPMUDRAFT_126900</name>
</gene>
<feature type="region of interest" description="Disordered" evidence="1">
    <location>
        <begin position="34"/>
        <end position="69"/>
    </location>
</feature>
<dbReference type="Pfam" id="PF11595">
    <property type="entry name" value="DUF3245"/>
    <property type="match status" value="1"/>
</dbReference>
<sequence length="252" mass="26950">MGDSADHITEADIWLSRSNIVQARSQRLLQSWLPTAQNTASTPAEDNDDQDDFVAMTESAGLGTAPAESEFEVDGILKKRHASSNDKLLEQLLGKKAAAAKKKEQALARQTKTNIALGRAAPVPAPAKGTSATPSRPVDDDSEDEDEPGRAATFTGNRVTRDNNLPAYAATGSSRRGATPIDEDAEPPDPRDDAATIAAMKNGTSQAHQEPPASEDGGPPRKKNKSTSYLDELLSKKKQRKKTKNKTFTGTT</sequence>
<dbReference type="InterPro" id="IPR021641">
    <property type="entry name" value="DUF3245"/>
</dbReference>
<dbReference type="OMA" id="KQNYAHD"/>
<keyword evidence="3" id="KW-1185">Reference proteome</keyword>
<dbReference type="EMBL" id="KB456266">
    <property type="protein sequence ID" value="EMF11334.1"/>
    <property type="molecule type" value="Genomic_DNA"/>
</dbReference>
<dbReference type="RefSeq" id="XP_016759455.1">
    <property type="nucleotide sequence ID" value="XM_016902111.1"/>
</dbReference>
<dbReference type="OrthoDB" id="3438340at2759"/>
<dbReference type="HOGENOM" id="CLU_096588_0_0_1"/>
<evidence type="ECO:0000256" key="1">
    <source>
        <dbReference type="SAM" id="MobiDB-lite"/>
    </source>
</evidence>
<accession>M3BVI6</accession>
<feature type="compositionally biased region" description="Polar residues" evidence="1">
    <location>
        <begin position="34"/>
        <end position="44"/>
    </location>
</feature>
<dbReference type="Proteomes" id="UP000016931">
    <property type="component" value="Unassembled WGS sequence"/>
</dbReference>
<evidence type="ECO:0000313" key="3">
    <source>
        <dbReference type="Proteomes" id="UP000016931"/>
    </source>
</evidence>
<feature type="region of interest" description="Disordered" evidence="1">
    <location>
        <begin position="103"/>
        <end position="252"/>
    </location>
</feature>
<dbReference type="eggNOG" id="ENOG502SRM2">
    <property type="taxonomic scope" value="Eukaryota"/>
</dbReference>
<dbReference type="AlphaFoldDB" id="M3BVI6"/>
<dbReference type="GeneID" id="27899248"/>
<reference evidence="2 3" key="1">
    <citation type="journal article" date="2012" name="PLoS Pathog.">
        <title>Diverse lifestyles and strategies of plant pathogenesis encoded in the genomes of eighteen Dothideomycetes fungi.</title>
        <authorList>
            <person name="Ohm R.A."/>
            <person name="Feau N."/>
            <person name="Henrissat B."/>
            <person name="Schoch C.L."/>
            <person name="Horwitz B.A."/>
            <person name="Barry K.W."/>
            <person name="Condon B.J."/>
            <person name="Copeland A.C."/>
            <person name="Dhillon B."/>
            <person name="Glaser F."/>
            <person name="Hesse C.N."/>
            <person name="Kosti I."/>
            <person name="LaButti K."/>
            <person name="Lindquist E.A."/>
            <person name="Lucas S."/>
            <person name="Salamov A.A."/>
            <person name="Bradshaw R.E."/>
            <person name="Ciuffetti L."/>
            <person name="Hamelin R.C."/>
            <person name="Kema G.H.J."/>
            <person name="Lawrence C."/>
            <person name="Scott J.A."/>
            <person name="Spatafora J.W."/>
            <person name="Turgeon B.G."/>
            <person name="de Wit P.J.G.M."/>
            <person name="Zhong S."/>
            <person name="Goodwin S.B."/>
            <person name="Grigoriev I.V."/>
        </authorList>
    </citation>
    <scope>NUCLEOTIDE SEQUENCE [LARGE SCALE GENOMIC DNA]</scope>
    <source>
        <strain evidence="2 3">SO2202</strain>
    </source>
</reference>